<evidence type="ECO:0000313" key="9">
    <source>
        <dbReference type="EMBL" id="MVO07951.1"/>
    </source>
</evidence>
<feature type="transmembrane region" description="Helical" evidence="8">
    <location>
        <begin position="62"/>
        <end position="80"/>
    </location>
</feature>
<keyword evidence="6 8" id="KW-0472">Membrane</keyword>
<comment type="similarity">
    <text evidence="7">Belongs to the MptA/B family.</text>
</comment>
<evidence type="ECO:0000256" key="5">
    <source>
        <dbReference type="ARBA" id="ARBA00022989"/>
    </source>
</evidence>
<dbReference type="NCBIfam" id="NF038066">
    <property type="entry name" value="MptB"/>
    <property type="match status" value="1"/>
</dbReference>
<keyword evidence="2 9" id="KW-0328">Glycosyltransferase</keyword>
<feature type="transmembrane region" description="Helical" evidence="8">
    <location>
        <begin position="262"/>
        <end position="280"/>
    </location>
</feature>
<keyword evidence="3 9" id="KW-0808">Transferase</keyword>
<accession>A0A6I4IJ21</accession>
<keyword evidence="4 8" id="KW-0812">Transmembrane</keyword>
<proteinExistence type="inferred from homology"/>
<dbReference type="OrthoDB" id="1491846at2"/>
<dbReference type="GO" id="GO:0016020">
    <property type="term" value="C:membrane"/>
    <property type="evidence" value="ECO:0007669"/>
    <property type="project" value="UniProtKB-SubCell"/>
</dbReference>
<dbReference type="EMBL" id="WQLW01000001">
    <property type="protein sequence ID" value="MVO07951.1"/>
    <property type="molecule type" value="Genomic_DNA"/>
</dbReference>
<dbReference type="PROSITE" id="PS51257">
    <property type="entry name" value="PROKAR_LIPOPROTEIN"/>
    <property type="match status" value="1"/>
</dbReference>
<evidence type="ECO:0000256" key="7">
    <source>
        <dbReference type="ARBA" id="ARBA00043987"/>
    </source>
</evidence>
<feature type="transmembrane region" description="Helical" evidence="8">
    <location>
        <begin position="33"/>
        <end position="50"/>
    </location>
</feature>
<evidence type="ECO:0000256" key="3">
    <source>
        <dbReference type="ARBA" id="ARBA00022679"/>
    </source>
</evidence>
<sequence length="441" mass="51445">MNLSDKRYAVWFAVGLSFLAYGCLGYLVPRENFTLLIGCYAIAFISFYYLYNTSNISEKELFGYGIFFRVVLLFCLPFWSQDVYRFIWDGRLVCSGLSPYEFKPDAIINSVHFSHSYELYEKMGSLSASHFSNYPPVNQFVFLIAAILASKSIFLSVLIFKIILLFADIGIYHFGKKMLAVLGISTKNVFLYFLNPLVIVELVGNTHFEGLMLFLLLLGIYSFFINKWIWSALFIALSITTKLLPLLLLPFFYQKLGFKKSVVFYACILLLNYLLFLPFISESLVDNYSQTIALWFVNFEFNASFYYVFREIGYWFVGYNAIGVIGKIIPVFSVLVLLYYALIRKNMLPQMFFKHALFGLLVYFLVSTTIHPWYVINLLFLSLFTKYKFILVWTLTIVLSYFAYSQESFQENMMLILLEYTAFLGFLGYEIYSVKKERKTF</sequence>
<feature type="transmembrane region" description="Helical" evidence="8">
    <location>
        <begin position="355"/>
        <end position="375"/>
    </location>
</feature>
<evidence type="ECO:0000256" key="2">
    <source>
        <dbReference type="ARBA" id="ARBA00022676"/>
    </source>
</evidence>
<feature type="transmembrane region" description="Helical" evidence="8">
    <location>
        <begin position="206"/>
        <end position="225"/>
    </location>
</feature>
<feature type="transmembrane region" description="Helical" evidence="8">
    <location>
        <begin position="387"/>
        <end position="404"/>
    </location>
</feature>
<gene>
    <name evidence="9" type="ORF">GOQ30_02075</name>
</gene>
<feature type="transmembrane region" description="Helical" evidence="8">
    <location>
        <begin position="292"/>
        <end position="309"/>
    </location>
</feature>
<evidence type="ECO:0000256" key="1">
    <source>
        <dbReference type="ARBA" id="ARBA00004141"/>
    </source>
</evidence>
<name>A0A6I4IJ21_9FLAO</name>
<keyword evidence="5 8" id="KW-1133">Transmembrane helix</keyword>
<keyword evidence="10" id="KW-1185">Reference proteome</keyword>
<organism evidence="9 10">
    <name type="scientific">Flavobacterium profundi</name>
    <dbReference type="NCBI Taxonomy" id="1774945"/>
    <lineage>
        <taxon>Bacteria</taxon>
        <taxon>Pseudomonadati</taxon>
        <taxon>Bacteroidota</taxon>
        <taxon>Flavobacteriia</taxon>
        <taxon>Flavobacteriales</taxon>
        <taxon>Flavobacteriaceae</taxon>
        <taxon>Flavobacterium</taxon>
    </lineage>
</organism>
<feature type="transmembrane region" description="Helical" evidence="8">
    <location>
        <begin position="321"/>
        <end position="343"/>
    </location>
</feature>
<feature type="transmembrane region" description="Helical" evidence="8">
    <location>
        <begin position="179"/>
        <end position="200"/>
    </location>
</feature>
<dbReference type="RefSeq" id="WP_140996342.1">
    <property type="nucleotide sequence ID" value="NZ_VDCZ01000001.1"/>
</dbReference>
<evidence type="ECO:0000313" key="10">
    <source>
        <dbReference type="Proteomes" id="UP000431264"/>
    </source>
</evidence>
<evidence type="ECO:0000256" key="4">
    <source>
        <dbReference type="ARBA" id="ARBA00022692"/>
    </source>
</evidence>
<feature type="transmembrane region" description="Helical" evidence="8">
    <location>
        <begin position="9"/>
        <end position="27"/>
    </location>
</feature>
<evidence type="ECO:0000256" key="6">
    <source>
        <dbReference type="ARBA" id="ARBA00023136"/>
    </source>
</evidence>
<dbReference type="InterPro" id="IPR049829">
    <property type="entry name" value="MptA/B-like"/>
</dbReference>
<evidence type="ECO:0000256" key="8">
    <source>
        <dbReference type="SAM" id="Phobius"/>
    </source>
</evidence>
<protein>
    <submittedName>
        <fullName evidence="9">Mannosyltransferase</fullName>
    </submittedName>
</protein>
<feature type="transmembrane region" description="Helical" evidence="8">
    <location>
        <begin position="140"/>
        <end position="167"/>
    </location>
</feature>
<dbReference type="GO" id="GO:0016757">
    <property type="term" value="F:glycosyltransferase activity"/>
    <property type="evidence" value="ECO:0007669"/>
    <property type="project" value="UniProtKB-KW"/>
</dbReference>
<dbReference type="Pfam" id="PF26314">
    <property type="entry name" value="MptA_B_family"/>
    <property type="match status" value="1"/>
</dbReference>
<comment type="caution">
    <text evidence="9">The sequence shown here is derived from an EMBL/GenBank/DDBJ whole genome shotgun (WGS) entry which is preliminary data.</text>
</comment>
<dbReference type="Proteomes" id="UP000431264">
    <property type="component" value="Unassembled WGS sequence"/>
</dbReference>
<comment type="subcellular location">
    <subcellularLocation>
        <location evidence="1">Membrane</location>
        <topology evidence="1">Multi-pass membrane protein</topology>
    </subcellularLocation>
</comment>
<dbReference type="AlphaFoldDB" id="A0A6I4IJ21"/>
<reference evidence="10" key="1">
    <citation type="submission" date="2019-05" db="EMBL/GenBank/DDBJ databases">
        <title>Flavobacterium profundi sp. nov., isolated from a deep-sea seamount.</title>
        <authorList>
            <person name="Zhang D.-C."/>
        </authorList>
    </citation>
    <scope>NUCLEOTIDE SEQUENCE [LARGE SCALE GENOMIC DNA]</scope>
    <source>
        <strain evidence="10">TP390</strain>
    </source>
</reference>
<feature type="transmembrane region" description="Helical" evidence="8">
    <location>
        <begin position="413"/>
        <end position="432"/>
    </location>
</feature>